<sequence length="59" mass="6654">MNKNGITVKLCLVGLMWRGDIFVLKVRPGVFWLGYCLDDSGKSRSDAFGWIFDASAERI</sequence>
<reference evidence="2" key="1">
    <citation type="submission" date="2016-01" db="EMBL/GenBank/DDBJ databases">
        <title>Draft genome of Chromobacterium sp. F49.</title>
        <authorList>
            <person name="Hong K.W."/>
        </authorList>
    </citation>
    <scope>NUCLEOTIDE SEQUENCE [LARGE SCALE GENOMIC DNA]</scope>
    <source>
        <strain evidence="2">P7IIIA</strain>
    </source>
</reference>
<gene>
    <name evidence="1" type="ORF">AWM68_20630</name>
</gene>
<proteinExistence type="predicted"/>
<organism evidence="1 2">
    <name type="scientific">Fictibacillus phosphorivorans</name>
    <dbReference type="NCBI Taxonomy" id="1221500"/>
    <lineage>
        <taxon>Bacteria</taxon>
        <taxon>Bacillati</taxon>
        <taxon>Bacillota</taxon>
        <taxon>Bacilli</taxon>
        <taxon>Bacillales</taxon>
        <taxon>Fictibacillaceae</taxon>
        <taxon>Fictibacillus</taxon>
    </lineage>
</organism>
<dbReference type="EMBL" id="LRFC01000027">
    <property type="protein sequence ID" value="KZE65639.1"/>
    <property type="molecule type" value="Genomic_DNA"/>
</dbReference>
<dbReference type="AlphaFoldDB" id="A0A165NE51"/>
<protein>
    <submittedName>
        <fullName evidence="1">Uncharacterized protein</fullName>
    </submittedName>
</protein>
<comment type="caution">
    <text evidence="1">The sequence shown here is derived from an EMBL/GenBank/DDBJ whole genome shotgun (WGS) entry which is preliminary data.</text>
</comment>
<evidence type="ECO:0000313" key="1">
    <source>
        <dbReference type="EMBL" id="KZE65639.1"/>
    </source>
</evidence>
<dbReference type="Proteomes" id="UP000076567">
    <property type="component" value="Unassembled WGS sequence"/>
</dbReference>
<name>A0A165NE51_9BACL</name>
<evidence type="ECO:0000313" key="2">
    <source>
        <dbReference type="Proteomes" id="UP000076567"/>
    </source>
</evidence>
<accession>A0A165NE51</accession>
<dbReference type="RefSeq" id="WP_066242624.1">
    <property type="nucleotide sequence ID" value="NZ_LRFC01000027.1"/>
</dbReference>
<keyword evidence="2" id="KW-1185">Reference proteome</keyword>